<evidence type="ECO:0000256" key="1">
    <source>
        <dbReference type="SAM" id="Phobius"/>
    </source>
</evidence>
<organism evidence="3 4">
    <name type="scientific">Corchorus olitorius</name>
    <dbReference type="NCBI Taxonomy" id="93759"/>
    <lineage>
        <taxon>Eukaryota</taxon>
        <taxon>Viridiplantae</taxon>
        <taxon>Streptophyta</taxon>
        <taxon>Embryophyta</taxon>
        <taxon>Tracheophyta</taxon>
        <taxon>Spermatophyta</taxon>
        <taxon>Magnoliopsida</taxon>
        <taxon>eudicotyledons</taxon>
        <taxon>Gunneridae</taxon>
        <taxon>Pentapetalae</taxon>
        <taxon>rosids</taxon>
        <taxon>malvids</taxon>
        <taxon>Malvales</taxon>
        <taxon>Malvaceae</taxon>
        <taxon>Grewioideae</taxon>
        <taxon>Apeibeae</taxon>
        <taxon>Corchorus</taxon>
    </lineage>
</organism>
<sequence length="337" mass="37721">MVQSVPLMPYITEPFRLFISGAAAVAPSLLLLPALMVVPPQSFPHMLGGIHINNRSALNIMTLSTLRDFPVKPAFTQVDHMMVRTCNGEMREVIGEVEVCLEIGSAPFRLLFQVMDIDAPYACLLGRPWVHMAEETLLPSKQGDKPARNHEGTILAQTSVAPHEEAGEQSYKCSSRVLETDFVRKKEDTFNAMQMMKKYGWAEGQGLGKNAQGMKEILLGDAQSLGFGLGFEATTEDHQILADNREMSKGERTGLPFDKETKMEIPPLSQTFRSVGWIRQSVEETEMVTEKVSEHIICATMEEAIESHPWIHEQAPGEELDNWEAYDRAVLMKDLEM</sequence>
<dbReference type="SMART" id="SM00443">
    <property type="entry name" value="G_patch"/>
    <property type="match status" value="1"/>
</dbReference>
<evidence type="ECO:0000313" key="4">
    <source>
        <dbReference type="Proteomes" id="UP000187203"/>
    </source>
</evidence>
<dbReference type="GO" id="GO:0003676">
    <property type="term" value="F:nucleic acid binding"/>
    <property type="evidence" value="ECO:0007669"/>
    <property type="project" value="InterPro"/>
</dbReference>
<reference evidence="4" key="1">
    <citation type="submission" date="2013-09" db="EMBL/GenBank/DDBJ databases">
        <title>Corchorus olitorius genome sequencing.</title>
        <authorList>
            <person name="Alam M."/>
            <person name="Haque M.S."/>
            <person name="Islam M.S."/>
            <person name="Emdad E.M."/>
            <person name="Islam M.M."/>
            <person name="Ahmed B."/>
            <person name="Halim A."/>
            <person name="Hossen Q.M.M."/>
            <person name="Hossain M.Z."/>
            <person name="Ahmed R."/>
            <person name="Khan M.M."/>
            <person name="Islam R."/>
            <person name="Rashid M.M."/>
            <person name="Khan S.A."/>
            <person name="Rahman M.S."/>
            <person name="Alam M."/>
            <person name="Yahiya A.S."/>
            <person name="Khan M.S."/>
            <person name="Azam M.S."/>
            <person name="Haque T."/>
            <person name="Lashkar M.Z.H."/>
            <person name="Akhand A.I."/>
            <person name="Morshed G."/>
            <person name="Roy S."/>
            <person name="Uddin K.S."/>
            <person name="Rabeya T."/>
            <person name="Hossain A.S."/>
            <person name="Chowdhury A."/>
            <person name="Snigdha A.R."/>
            <person name="Mortoza M.S."/>
            <person name="Matin S.A."/>
            <person name="Hoque S.M.E."/>
            <person name="Islam M.K."/>
            <person name="Roy D.K."/>
            <person name="Haider R."/>
            <person name="Moosa M.M."/>
            <person name="Elias S.M."/>
            <person name="Hasan A.M."/>
            <person name="Jahan S."/>
            <person name="Shafiuddin M."/>
            <person name="Mahmood N."/>
            <person name="Shommy N.S."/>
        </authorList>
    </citation>
    <scope>NUCLEOTIDE SEQUENCE [LARGE SCALE GENOMIC DNA]</scope>
    <source>
        <strain evidence="4">cv. O-4</strain>
    </source>
</reference>
<dbReference type="Pfam" id="PF01585">
    <property type="entry name" value="G-patch"/>
    <property type="match status" value="1"/>
</dbReference>
<evidence type="ECO:0000313" key="3">
    <source>
        <dbReference type="EMBL" id="OMP11378.1"/>
    </source>
</evidence>
<dbReference type="STRING" id="93759.A0A1R3KWG6"/>
<keyword evidence="1" id="KW-0472">Membrane</keyword>
<accession>A0A1R3KWG6</accession>
<proteinExistence type="predicted"/>
<protein>
    <recommendedName>
        <fullName evidence="2">G-patch domain-containing protein</fullName>
    </recommendedName>
</protein>
<name>A0A1R3KWG6_9ROSI</name>
<dbReference type="Proteomes" id="UP000187203">
    <property type="component" value="Unassembled WGS sequence"/>
</dbReference>
<dbReference type="OrthoDB" id="101614at2759"/>
<dbReference type="AlphaFoldDB" id="A0A1R3KWG6"/>
<feature type="domain" description="G-patch" evidence="2">
    <location>
        <begin position="188"/>
        <end position="234"/>
    </location>
</feature>
<dbReference type="PANTHER" id="PTHR32108:SF9">
    <property type="entry name" value="REVERSE TRANSCRIPTASE RNASE H-LIKE DOMAIN-CONTAINING PROTEIN"/>
    <property type="match status" value="1"/>
</dbReference>
<dbReference type="PANTHER" id="PTHR32108">
    <property type="entry name" value="DNA-DIRECTED RNA POLYMERASE SUBUNIT ALPHA"/>
    <property type="match status" value="1"/>
</dbReference>
<keyword evidence="1" id="KW-1133">Transmembrane helix</keyword>
<gene>
    <name evidence="3" type="ORF">COLO4_03840</name>
</gene>
<dbReference type="InterPro" id="IPR000467">
    <property type="entry name" value="G_patch_dom"/>
</dbReference>
<comment type="caution">
    <text evidence="3">The sequence shown here is derived from an EMBL/GenBank/DDBJ whole genome shotgun (WGS) entry which is preliminary data.</text>
</comment>
<dbReference type="PROSITE" id="PS50174">
    <property type="entry name" value="G_PATCH"/>
    <property type="match status" value="1"/>
</dbReference>
<feature type="transmembrane region" description="Helical" evidence="1">
    <location>
        <begin position="15"/>
        <end position="38"/>
    </location>
</feature>
<keyword evidence="4" id="KW-1185">Reference proteome</keyword>
<keyword evidence="1" id="KW-0812">Transmembrane</keyword>
<dbReference type="EMBL" id="AWUE01010739">
    <property type="protein sequence ID" value="OMP11378.1"/>
    <property type="molecule type" value="Genomic_DNA"/>
</dbReference>
<evidence type="ECO:0000259" key="2">
    <source>
        <dbReference type="PROSITE" id="PS50174"/>
    </source>
</evidence>